<dbReference type="AlphaFoldDB" id="A0A1R3I394"/>
<evidence type="ECO:0000313" key="1">
    <source>
        <dbReference type="EMBL" id="OMO77043.1"/>
    </source>
</evidence>
<sequence>MPPTVVGRSMGTPPPWWGALWDASTVVGRPLGRLCA</sequence>
<name>A0A1R3I394_9ROSI</name>
<accession>A0A1R3I394</accession>
<dbReference type="EMBL" id="AWUE01019019">
    <property type="protein sequence ID" value="OMO77043.1"/>
    <property type="molecule type" value="Genomic_DNA"/>
</dbReference>
<organism evidence="1 2">
    <name type="scientific">Corchorus olitorius</name>
    <dbReference type="NCBI Taxonomy" id="93759"/>
    <lineage>
        <taxon>Eukaryota</taxon>
        <taxon>Viridiplantae</taxon>
        <taxon>Streptophyta</taxon>
        <taxon>Embryophyta</taxon>
        <taxon>Tracheophyta</taxon>
        <taxon>Spermatophyta</taxon>
        <taxon>Magnoliopsida</taxon>
        <taxon>eudicotyledons</taxon>
        <taxon>Gunneridae</taxon>
        <taxon>Pentapetalae</taxon>
        <taxon>rosids</taxon>
        <taxon>malvids</taxon>
        <taxon>Malvales</taxon>
        <taxon>Malvaceae</taxon>
        <taxon>Grewioideae</taxon>
        <taxon>Apeibeae</taxon>
        <taxon>Corchorus</taxon>
    </lineage>
</organism>
<gene>
    <name evidence="1" type="ORF">COLO4_25380</name>
</gene>
<evidence type="ECO:0000313" key="2">
    <source>
        <dbReference type="Proteomes" id="UP000187203"/>
    </source>
</evidence>
<proteinExistence type="predicted"/>
<keyword evidence="2" id="KW-1185">Reference proteome</keyword>
<reference evidence="2" key="1">
    <citation type="submission" date="2013-09" db="EMBL/GenBank/DDBJ databases">
        <title>Corchorus olitorius genome sequencing.</title>
        <authorList>
            <person name="Alam M."/>
            <person name="Haque M.S."/>
            <person name="Islam M.S."/>
            <person name="Emdad E.M."/>
            <person name="Islam M.M."/>
            <person name="Ahmed B."/>
            <person name="Halim A."/>
            <person name="Hossen Q.M.M."/>
            <person name="Hossain M.Z."/>
            <person name="Ahmed R."/>
            <person name="Khan M.M."/>
            <person name="Islam R."/>
            <person name="Rashid M.M."/>
            <person name="Khan S.A."/>
            <person name="Rahman M.S."/>
            <person name="Alam M."/>
            <person name="Yahiya A.S."/>
            <person name="Khan M.S."/>
            <person name="Azam M.S."/>
            <person name="Haque T."/>
            <person name="Lashkar M.Z.H."/>
            <person name="Akhand A.I."/>
            <person name="Morshed G."/>
            <person name="Roy S."/>
            <person name="Uddin K.S."/>
            <person name="Rabeya T."/>
            <person name="Hossain A.S."/>
            <person name="Chowdhury A."/>
            <person name="Snigdha A.R."/>
            <person name="Mortoza M.S."/>
            <person name="Matin S.A."/>
            <person name="Hoque S.M.E."/>
            <person name="Islam M.K."/>
            <person name="Roy D.K."/>
            <person name="Haider R."/>
            <person name="Moosa M.M."/>
            <person name="Elias S.M."/>
            <person name="Hasan A.M."/>
            <person name="Jahan S."/>
            <person name="Shafiuddin M."/>
            <person name="Mahmood N."/>
            <person name="Shommy N.S."/>
        </authorList>
    </citation>
    <scope>NUCLEOTIDE SEQUENCE [LARGE SCALE GENOMIC DNA]</scope>
    <source>
        <strain evidence="2">cv. O-4</strain>
    </source>
</reference>
<dbReference type="Proteomes" id="UP000187203">
    <property type="component" value="Unassembled WGS sequence"/>
</dbReference>
<protein>
    <submittedName>
        <fullName evidence="1">Uncharacterized protein</fullName>
    </submittedName>
</protein>
<comment type="caution">
    <text evidence="1">The sequence shown here is derived from an EMBL/GenBank/DDBJ whole genome shotgun (WGS) entry which is preliminary data.</text>
</comment>